<feature type="transmembrane region" description="Helical" evidence="9">
    <location>
        <begin position="165"/>
        <end position="184"/>
    </location>
</feature>
<evidence type="ECO:0000256" key="6">
    <source>
        <dbReference type="ARBA" id="ARBA00022989"/>
    </source>
</evidence>
<name>T1EF92_HELRO</name>
<reference evidence="12" key="3">
    <citation type="submission" date="2015-06" db="UniProtKB">
        <authorList>
            <consortium name="EnsemblMetazoa"/>
        </authorList>
    </citation>
    <scope>IDENTIFICATION</scope>
</reference>
<reference evidence="11 13" key="2">
    <citation type="journal article" date="2013" name="Nature">
        <title>Insights into bilaterian evolution from three spiralian genomes.</title>
        <authorList>
            <person name="Simakov O."/>
            <person name="Marletaz F."/>
            <person name="Cho S.J."/>
            <person name="Edsinger-Gonzales E."/>
            <person name="Havlak P."/>
            <person name="Hellsten U."/>
            <person name="Kuo D.H."/>
            <person name="Larsson T."/>
            <person name="Lv J."/>
            <person name="Arendt D."/>
            <person name="Savage R."/>
            <person name="Osoegawa K."/>
            <person name="de Jong P."/>
            <person name="Grimwood J."/>
            <person name="Chapman J.A."/>
            <person name="Shapiro H."/>
            <person name="Aerts A."/>
            <person name="Otillar R.P."/>
            <person name="Terry A.Y."/>
            <person name="Boore J.L."/>
            <person name="Grigoriev I.V."/>
            <person name="Lindberg D.R."/>
            <person name="Seaver E.C."/>
            <person name="Weisblat D.A."/>
            <person name="Putnam N.H."/>
            <person name="Rokhsar D.S."/>
        </authorList>
    </citation>
    <scope>NUCLEOTIDE SEQUENCE</scope>
</reference>
<sequence>MDPRSKGPKNRGHGRPPTNTQLFEDTSMNPPTYGYPSNNYDYNYYGSQPTNFYNADYAASNASASYGQPAPPPSYPGQQLFNDPMANMAMQYGQTLAGQGTDLLNKNIEKYVSKSNLKFYFSVDTSYVVKKIGLLIFPFAHKDWSVNYSKDEPQAPRSDVNARDLYIPVMAFVTYTLLAGLLLGMQNRFSPEQLGVISSTALIWTVLELTILLITRSILNIQTGDYGPSYLDWLAFCGYKYVGMIMILMLSVMFQSTGYYCGLVWMSLSLAYFLVRSLKVAIQGHSDPGSFERGNKRKLYMMLLVSISQPLLMWWLTRKLAISDASMVSSFSAGLKLGGTDKN</sequence>
<evidence type="ECO:0000256" key="4">
    <source>
        <dbReference type="ARBA" id="ARBA00022824"/>
    </source>
</evidence>
<dbReference type="OMA" id="SGYKFVH"/>
<dbReference type="CTD" id="20195244"/>
<feature type="transmembrane region" description="Helical" evidence="9">
    <location>
        <begin position="299"/>
        <end position="317"/>
    </location>
</feature>
<comment type="subcellular location">
    <subcellularLocation>
        <location evidence="9">Endoplasmic reticulum membrane</location>
        <topology evidence="9">Multi-pass membrane protein</topology>
    </subcellularLocation>
    <subcellularLocation>
        <location evidence="9">Golgi apparatus membrane</location>
        <topology evidence="9">Multi-pass membrane protein</topology>
    </subcellularLocation>
</comment>
<dbReference type="EMBL" id="AMQM01003889">
    <property type="status" value="NOT_ANNOTATED_CDS"/>
    <property type="molecule type" value="Genomic_DNA"/>
</dbReference>
<dbReference type="eggNOG" id="KOG3094">
    <property type="taxonomic scope" value="Eukaryota"/>
</dbReference>
<dbReference type="Proteomes" id="UP000015101">
    <property type="component" value="Unassembled WGS sequence"/>
</dbReference>
<feature type="region of interest" description="Disordered" evidence="10">
    <location>
        <begin position="1"/>
        <end position="34"/>
    </location>
</feature>
<reference evidence="13" key="1">
    <citation type="submission" date="2012-12" db="EMBL/GenBank/DDBJ databases">
        <authorList>
            <person name="Hellsten U."/>
            <person name="Grimwood J."/>
            <person name="Chapman J.A."/>
            <person name="Shapiro H."/>
            <person name="Aerts A."/>
            <person name="Otillar R.P."/>
            <person name="Terry A.Y."/>
            <person name="Boore J.L."/>
            <person name="Simakov O."/>
            <person name="Marletaz F."/>
            <person name="Cho S.-J."/>
            <person name="Edsinger-Gonzales E."/>
            <person name="Havlak P."/>
            <person name="Kuo D.-H."/>
            <person name="Larsson T."/>
            <person name="Lv J."/>
            <person name="Arendt D."/>
            <person name="Savage R."/>
            <person name="Osoegawa K."/>
            <person name="de Jong P."/>
            <person name="Lindberg D.R."/>
            <person name="Seaver E.C."/>
            <person name="Weisblat D.A."/>
            <person name="Putnam N.H."/>
            <person name="Grigoriev I.V."/>
            <person name="Rokhsar D.S."/>
        </authorList>
    </citation>
    <scope>NUCLEOTIDE SEQUENCE</scope>
</reference>
<feature type="compositionally biased region" description="Polar residues" evidence="10">
    <location>
        <begin position="17"/>
        <end position="34"/>
    </location>
</feature>
<dbReference type="GeneID" id="20195244"/>
<dbReference type="InterPro" id="IPR005578">
    <property type="entry name" value="Yif1_fam"/>
</dbReference>
<dbReference type="RefSeq" id="XP_009016496.1">
    <property type="nucleotide sequence ID" value="XM_009018248.1"/>
</dbReference>
<keyword evidence="8 9" id="KW-0472">Membrane</keyword>
<evidence type="ECO:0000256" key="7">
    <source>
        <dbReference type="ARBA" id="ARBA00023034"/>
    </source>
</evidence>
<dbReference type="GO" id="GO:0000139">
    <property type="term" value="C:Golgi membrane"/>
    <property type="evidence" value="ECO:0000318"/>
    <property type="project" value="GO_Central"/>
</dbReference>
<evidence type="ECO:0000256" key="9">
    <source>
        <dbReference type="RuleBase" id="RU368073"/>
    </source>
</evidence>
<dbReference type="GO" id="GO:0006888">
    <property type="term" value="P:endoplasmic reticulum to Golgi vesicle-mediated transport"/>
    <property type="evidence" value="ECO:0000318"/>
    <property type="project" value="GO_Central"/>
</dbReference>
<dbReference type="AlphaFoldDB" id="T1EF92"/>
<dbReference type="PANTHER" id="PTHR14083:SF0">
    <property type="entry name" value="YIP1D-INTERACTING FACTOR 1, ISOFORM C"/>
    <property type="match status" value="1"/>
</dbReference>
<dbReference type="GO" id="GO:0005789">
    <property type="term" value="C:endoplasmic reticulum membrane"/>
    <property type="evidence" value="ECO:0000318"/>
    <property type="project" value="GO_Central"/>
</dbReference>
<feature type="transmembrane region" description="Helical" evidence="9">
    <location>
        <begin position="257"/>
        <end position="278"/>
    </location>
</feature>
<dbReference type="HOGENOM" id="CLU_047877_1_0_1"/>
<keyword evidence="4 9" id="KW-0256">Endoplasmic reticulum</keyword>
<keyword evidence="5 9" id="KW-0653">Protein transport</keyword>
<evidence type="ECO:0000256" key="5">
    <source>
        <dbReference type="ARBA" id="ARBA00022927"/>
    </source>
</evidence>
<comment type="similarity">
    <text evidence="1 9">Belongs to the YIF1 family.</text>
</comment>
<accession>T1EF92</accession>
<dbReference type="EnsemblMetazoa" id="HelroT111184">
    <property type="protein sequence ID" value="HelroP111184"/>
    <property type="gene ID" value="HelroG111184"/>
</dbReference>
<dbReference type="GO" id="GO:0015031">
    <property type="term" value="P:protein transport"/>
    <property type="evidence" value="ECO:0007669"/>
    <property type="project" value="UniProtKB-KW"/>
</dbReference>
<dbReference type="Pfam" id="PF03878">
    <property type="entry name" value="YIF1"/>
    <property type="match status" value="1"/>
</dbReference>
<keyword evidence="3 9" id="KW-0812">Transmembrane</keyword>
<keyword evidence="2 9" id="KW-0813">Transport</keyword>
<evidence type="ECO:0000256" key="1">
    <source>
        <dbReference type="ARBA" id="ARBA00009727"/>
    </source>
</evidence>
<evidence type="ECO:0000256" key="2">
    <source>
        <dbReference type="ARBA" id="ARBA00022448"/>
    </source>
</evidence>
<organism evidence="12 13">
    <name type="scientific">Helobdella robusta</name>
    <name type="common">Californian leech</name>
    <dbReference type="NCBI Taxonomy" id="6412"/>
    <lineage>
        <taxon>Eukaryota</taxon>
        <taxon>Metazoa</taxon>
        <taxon>Spiralia</taxon>
        <taxon>Lophotrochozoa</taxon>
        <taxon>Annelida</taxon>
        <taxon>Clitellata</taxon>
        <taxon>Hirudinea</taxon>
        <taxon>Rhynchobdellida</taxon>
        <taxon>Glossiphoniidae</taxon>
        <taxon>Helobdella</taxon>
    </lineage>
</organism>
<dbReference type="GO" id="GO:0030134">
    <property type="term" value="C:COPII-coated ER to Golgi transport vesicle"/>
    <property type="evidence" value="ECO:0000318"/>
    <property type="project" value="GO_Central"/>
</dbReference>
<dbReference type="GO" id="GO:0005793">
    <property type="term" value="C:endoplasmic reticulum-Golgi intermediate compartment"/>
    <property type="evidence" value="ECO:0000318"/>
    <property type="project" value="GO_Central"/>
</dbReference>
<feature type="transmembrane region" description="Helical" evidence="9">
    <location>
        <begin position="196"/>
        <end position="219"/>
    </location>
</feature>
<dbReference type="KEGG" id="hro:HELRODRAFT_111184"/>
<feature type="transmembrane region" description="Helical" evidence="9">
    <location>
        <begin position="231"/>
        <end position="251"/>
    </location>
</feature>
<dbReference type="STRING" id="6412.T1EF92"/>
<evidence type="ECO:0000256" key="3">
    <source>
        <dbReference type="ARBA" id="ARBA00022692"/>
    </source>
</evidence>
<evidence type="ECO:0000313" key="13">
    <source>
        <dbReference type="Proteomes" id="UP000015101"/>
    </source>
</evidence>
<proteinExistence type="inferred from homology"/>
<feature type="compositionally biased region" description="Basic residues" evidence="10">
    <location>
        <begin position="1"/>
        <end position="14"/>
    </location>
</feature>
<dbReference type="EMBL" id="KB096365">
    <property type="protein sequence ID" value="ESO05181.1"/>
    <property type="molecule type" value="Genomic_DNA"/>
</dbReference>
<dbReference type="OrthoDB" id="337750at2759"/>
<dbReference type="PANTHER" id="PTHR14083">
    <property type="entry name" value="YIP1 INTERACTING FACTOR HOMOLOG YIF1 PROTEIN"/>
    <property type="match status" value="1"/>
</dbReference>
<keyword evidence="7 9" id="KW-0333">Golgi apparatus</keyword>
<dbReference type="InParanoid" id="T1EF92"/>
<protein>
    <recommendedName>
        <fullName evidence="9">Protein YIF1</fullName>
    </recommendedName>
</protein>
<comment type="function">
    <text evidence="9">Has a role in transport between endoplasmic reticulum and Golgi.</text>
</comment>
<evidence type="ECO:0000313" key="11">
    <source>
        <dbReference type="EMBL" id="ESO05181.1"/>
    </source>
</evidence>
<keyword evidence="6 9" id="KW-1133">Transmembrane helix</keyword>
<gene>
    <name evidence="12" type="primary">20195244</name>
    <name evidence="11" type="ORF">HELRODRAFT_111184</name>
</gene>
<evidence type="ECO:0000256" key="8">
    <source>
        <dbReference type="ARBA" id="ARBA00023136"/>
    </source>
</evidence>
<dbReference type="FunCoup" id="T1EF92">
    <property type="interactions" value="1413"/>
</dbReference>
<keyword evidence="13" id="KW-1185">Reference proteome</keyword>
<evidence type="ECO:0000313" key="12">
    <source>
        <dbReference type="EnsemblMetazoa" id="HelroP111184"/>
    </source>
</evidence>
<evidence type="ECO:0000256" key="10">
    <source>
        <dbReference type="SAM" id="MobiDB-lite"/>
    </source>
</evidence>